<sequence length="188" mass="21391">MPKFPRRIGDPRYDQHRLFFQLCYAMLVISSLIMIGTSAPGLASERVCLGDDGEFYMWSHFIFGFSLWGLLNALLDMILYTRCLTHPIYLIVMTSLSVPFWVSWLAVMGSLFHVLHRGIGWYTGAGGASYCNNTPRLWVAMMVFMVVGYLGVMVVAVKTFMAVKKERERLKLQGVCWHCGRGGEQEMT</sequence>
<accession>A0A4S2MNB3</accession>
<dbReference type="EMBL" id="ML220140">
    <property type="protein sequence ID" value="TGZ78533.1"/>
    <property type="molecule type" value="Genomic_DNA"/>
</dbReference>
<proteinExistence type="predicted"/>
<organism evidence="2 3">
    <name type="scientific">Ascodesmis nigricans</name>
    <dbReference type="NCBI Taxonomy" id="341454"/>
    <lineage>
        <taxon>Eukaryota</taxon>
        <taxon>Fungi</taxon>
        <taxon>Dikarya</taxon>
        <taxon>Ascomycota</taxon>
        <taxon>Pezizomycotina</taxon>
        <taxon>Pezizomycetes</taxon>
        <taxon>Pezizales</taxon>
        <taxon>Ascodesmidaceae</taxon>
        <taxon>Ascodesmis</taxon>
    </lineage>
</organism>
<keyword evidence="1" id="KW-1133">Transmembrane helix</keyword>
<evidence type="ECO:0000313" key="3">
    <source>
        <dbReference type="Proteomes" id="UP000298138"/>
    </source>
</evidence>
<protein>
    <recommendedName>
        <fullName evidence="4">MARVEL domain-containing protein</fullName>
    </recommendedName>
</protein>
<name>A0A4S2MNB3_9PEZI</name>
<gene>
    <name evidence="2" type="ORF">EX30DRAFT_365872</name>
</gene>
<reference evidence="2 3" key="1">
    <citation type="submission" date="2019-04" db="EMBL/GenBank/DDBJ databases">
        <title>Comparative genomics and transcriptomics to analyze fruiting body development in filamentous ascomycetes.</title>
        <authorList>
            <consortium name="DOE Joint Genome Institute"/>
            <person name="Lutkenhaus R."/>
            <person name="Traeger S."/>
            <person name="Breuer J."/>
            <person name="Kuo A."/>
            <person name="Lipzen A."/>
            <person name="Pangilinan J."/>
            <person name="Dilworth D."/>
            <person name="Sandor L."/>
            <person name="Poggeler S."/>
            <person name="Barry K."/>
            <person name="Grigoriev I.V."/>
            <person name="Nowrousian M."/>
        </authorList>
    </citation>
    <scope>NUCLEOTIDE SEQUENCE [LARGE SCALE GENOMIC DNA]</scope>
    <source>
        <strain evidence="2 3">CBS 389.68</strain>
    </source>
</reference>
<evidence type="ECO:0008006" key="4">
    <source>
        <dbReference type="Google" id="ProtNLM"/>
    </source>
</evidence>
<keyword evidence="3" id="KW-1185">Reference proteome</keyword>
<feature type="transmembrane region" description="Helical" evidence="1">
    <location>
        <begin position="137"/>
        <end position="161"/>
    </location>
</feature>
<dbReference type="Proteomes" id="UP000298138">
    <property type="component" value="Unassembled WGS sequence"/>
</dbReference>
<evidence type="ECO:0000313" key="2">
    <source>
        <dbReference type="EMBL" id="TGZ78533.1"/>
    </source>
</evidence>
<feature type="transmembrane region" description="Helical" evidence="1">
    <location>
        <begin position="87"/>
        <end position="107"/>
    </location>
</feature>
<dbReference type="InParanoid" id="A0A4S2MNB3"/>
<feature type="transmembrane region" description="Helical" evidence="1">
    <location>
        <begin position="21"/>
        <end position="43"/>
    </location>
</feature>
<evidence type="ECO:0000256" key="1">
    <source>
        <dbReference type="SAM" id="Phobius"/>
    </source>
</evidence>
<keyword evidence="1" id="KW-0812">Transmembrane</keyword>
<dbReference type="AlphaFoldDB" id="A0A4S2MNB3"/>
<feature type="transmembrane region" description="Helical" evidence="1">
    <location>
        <begin position="55"/>
        <end position="75"/>
    </location>
</feature>
<keyword evidence="1" id="KW-0472">Membrane</keyword>